<evidence type="ECO:0000256" key="1">
    <source>
        <dbReference type="SAM" id="MobiDB-lite"/>
    </source>
</evidence>
<feature type="compositionally biased region" description="Basic and acidic residues" evidence="1">
    <location>
        <begin position="58"/>
        <end position="79"/>
    </location>
</feature>
<feature type="region of interest" description="Disordered" evidence="1">
    <location>
        <begin position="1"/>
        <end position="22"/>
    </location>
</feature>
<reference evidence="2 3" key="1">
    <citation type="submission" date="2018-11" db="EMBL/GenBank/DDBJ databases">
        <title>Sequencing the genomes of 1000 actinobacteria strains.</title>
        <authorList>
            <person name="Klenk H.-P."/>
        </authorList>
    </citation>
    <scope>NUCLEOTIDE SEQUENCE [LARGE SCALE GENOMIC DNA]</scope>
    <source>
        <strain evidence="2 3">DSM 13521</strain>
    </source>
</reference>
<sequence length="92" mass="9608">MPPARSETAASDGTAAGQAGVAEPVVRVVRGEPDALELAALIAGLTAAASSVDDSEEEATRHRWADRSHALRGGDRGLPERGANAWRWSLHP</sequence>
<dbReference type="Pfam" id="PF13822">
    <property type="entry name" value="ACC_epsilon"/>
    <property type="match status" value="1"/>
</dbReference>
<accession>A0A3N2D7M0</accession>
<dbReference type="EMBL" id="RKHQ01000001">
    <property type="protein sequence ID" value="ROR95777.1"/>
    <property type="molecule type" value="Genomic_DNA"/>
</dbReference>
<proteinExistence type="predicted"/>
<keyword evidence="3" id="KW-1185">Reference proteome</keyword>
<evidence type="ECO:0000313" key="2">
    <source>
        <dbReference type="EMBL" id="ROR95777.1"/>
    </source>
</evidence>
<feature type="region of interest" description="Disordered" evidence="1">
    <location>
        <begin position="47"/>
        <end position="92"/>
    </location>
</feature>
<dbReference type="GO" id="GO:0003989">
    <property type="term" value="F:acetyl-CoA carboxylase activity"/>
    <property type="evidence" value="ECO:0007669"/>
    <property type="project" value="InterPro"/>
</dbReference>
<organism evidence="2 3">
    <name type="scientific">Salana multivorans</name>
    <dbReference type="NCBI Taxonomy" id="120377"/>
    <lineage>
        <taxon>Bacteria</taxon>
        <taxon>Bacillati</taxon>
        <taxon>Actinomycetota</taxon>
        <taxon>Actinomycetes</taxon>
        <taxon>Micrococcales</taxon>
        <taxon>Beutenbergiaceae</taxon>
        <taxon>Salana</taxon>
    </lineage>
</organism>
<dbReference type="AlphaFoldDB" id="A0A3N2D7M0"/>
<evidence type="ECO:0000313" key="3">
    <source>
        <dbReference type="Proteomes" id="UP000275356"/>
    </source>
</evidence>
<dbReference type="InterPro" id="IPR032716">
    <property type="entry name" value="ACC_epsilon"/>
</dbReference>
<gene>
    <name evidence="2" type="ORF">EDD28_0339</name>
</gene>
<dbReference type="Proteomes" id="UP000275356">
    <property type="component" value="Unassembled WGS sequence"/>
</dbReference>
<comment type="caution">
    <text evidence="2">The sequence shown here is derived from an EMBL/GenBank/DDBJ whole genome shotgun (WGS) entry which is preliminary data.</text>
</comment>
<dbReference type="GO" id="GO:0004658">
    <property type="term" value="F:propionyl-CoA carboxylase activity"/>
    <property type="evidence" value="ECO:0007669"/>
    <property type="project" value="InterPro"/>
</dbReference>
<name>A0A3N2D7M0_9MICO</name>
<protein>
    <submittedName>
        <fullName evidence="2">Acyl-CoA carboxylase epsilon subunit-like protein</fullName>
    </submittedName>
</protein>